<sequence>MKRYLLALTAAIITAGSCLYAQKNENQTLLNAALHGWEYEVRAGISIGGSSPLPLPAEIRSIDSYNPTLAIMLEGNAIKWFGAEKKWGLTTGLRLENKNMTTRATVKNYGMEIIGSDGNRLKGNWTGGVRTKLRSSLVTIPLLATHKFGERWSVKLGPYFSYLMDGDFSGEVYEGYLREGNPTGQKIVFTDGAIATYDFHNDMNHFQWGVQAGADWKAFKHLKVFADLTWGLNDIFQKDFQTISFAMYPIYLNFGFGYAF</sequence>
<dbReference type="InterPro" id="IPR025665">
    <property type="entry name" value="Beta-barrel_OMP_2"/>
</dbReference>
<protein>
    <submittedName>
        <fullName evidence="2">PorT family protein</fullName>
    </submittedName>
</protein>
<dbReference type="Pfam" id="PF13568">
    <property type="entry name" value="OMP_b-brl_2"/>
    <property type="match status" value="1"/>
</dbReference>
<name>A0A413SYG8_9BACT</name>
<comment type="caution">
    <text evidence="2">The sequence shown here is derived from an EMBL/GenBank/DDBJ whole genome shotgun (WGS) entry which is preliminary data.</text>
</comment>
<dbReference type="Proteomes" id="UP000283855">
    <property type="component" value="Unassembled WGS sequence"/>
</dbReference>
<evidence type="ECO:0000313" key="2">
    <source>
        <dbReference type="EMBL" id="RHA74697.1"/>
    </source>
</evidence>
<feature type="domain" description="Outer membrane protein beta-barrel" evidence="1">
    <location>
        <begin position="21"/>
        <end position="237"/>
    </location>
</feature>
<reference evidence="2 3" key="1">
    <citation type="submission" date="2018-08" db="EMBL/GenBank/DDBJ databases">
        <title>A genome reference for cultivated species of the human gut microbiota.</title>
        <authorList>
            <person name="Zou Y."/>
            <person name="Xue W."/>
            <person name="Luo G."/>
        </authorList>
    </citation>
    <scope>NUCLEOTIDE SEQUENCE [LARGE SCALE GENOMIC DNA]</scope>
    <source>
        <strain evidence="2 3">AM42-38</strain>
    </source>
</reference>
<gene>
    <name evidence="2" type="ORF">DW921_10040</name>
</gene>
<proteinExistence type="predicted"/>
<evidence type="ECO:0000313" key="3">
    <source>
        <dbReference type="Proteomes" id="UP000283855"/>
    </source>
</evidence>
<organism evidence="2 3">
    <name type="scientific">Phocaeicola coprophilus</name>
    <dbReference type="NCBI Taxonomy" id="387090"/>
    <lineage>
        <taxon>Bacteria</taxon>
        <taxon>Pseudomonadati</taxon>
        <taxon>Bacteroidota</taxon>
        <taxon>Bacteroidia</taxon>
        <taxon>Bacteroidales</taxon>
        <taxon>Bacteroidaceae</taxon>
        <taxon>Phocaeicola</taxon>
    </lineage>
</organism>
<accession>A0A413SYG8</accession>
<dbReference type="EMBL" id="QSFT01000021">
    <property type="protein sequence ID" value="RHA74697.1"/>
    <property type="molecule type" value="Genomic_DNA"/>
</dbReference>
<evidence type="ECO:0000259" key="1">
    <source>
        <dbReference type="Pfam" id="PF13568"/>
    </source>
</evidence>
<dbReference type="GeneID" id="78405583"/>
<dbReference type="PROSITE" id="PS51257">
    <property type="entry name" value="PROKAR_LIPOPROTEIN"/>
    <property type="match status" value="1"/>
</dbReference>
<dbReference type="RefSeq" id="WP_008145245.1">
    <property type="nucleotide sequence ID" value="NZ_CABJGD010000021.1"/>
</dbReference>
<dbReference type="AlphaFoldDB" id="A0A413SYG8"/>